<protein>
    <submittedName>
        <fullName evidence="2">Glycosyltransferase</fullName>
        <ecNumber evidence="2">2.4.-.-</ecNumber>
    </submittedName>
</protein>
<keyword evidence="2" id="KW-0328">Glycosyltransferase</keyword>
<dbReference type="EC" id="2.4.-.-" evidence="2"/>
<dbReference type="CDD" id="cd00761">
    <property type="entry name" value="Glyco_tranf_GTA_type"/>
    <property type="match status" value="1"/>
</dbReference>
<comment type="caution">
    <text evidence="2">The sequence shown here is derived from an EMBL/GenBank/DDBJ whole genome shotgun (WGS) entry which is preliminary data.</text>
</comment>
<dbReference type="Proteomes" id="UP001595891">
    <property type="component" value="Unassembled WGS sequence"/>
</dbReference>
<evidence type="ECO:0000313" key="3">
    <source>
        <dbReference type="Proteomes" id="UP001595891"/>
    </source>
</evidence>
<dbReference type="PANTHER" id="PTHR22916:SF3">
    <property type="entry name" value="UDP-GLCNAC:BETAGAL BETA-1,3-N-ACETYLGLUCOSAMINYLTRANSFERASE-LIKE PROTEIN 1"/>
    <property type="match status" value="1"/>
</dbReference>
<proteinExistence type="predicted"/>
<dbReference type="EMBL" id="JBHSFN010000023">
    <property type="protein sequence ID" value="MFC4590513.1"/>
    <property type="molecule type" value="Genomic_DNA"/>
</dbReference>
<evidence type="ECO:0000259" key="1">
    <source>
        <dbReference type="Pfam" id="PF00535"/>
    </source>
</evidence>
<sequence>MTELSVVVPIYNVEPYLAACLDSLASQTWRDIEVVMVDDGSPDGSAAIAERFAARDRRFRLVRQPNAGLGAARNTGVLHARGEYLAFVDSDDLVPEYALEYLLASLRATGSDFATGNVDVLTSRGRKRSPMHRPIFRGSAAGTHVTRRPVLLYDRLVTNKVWRRSFWDRHGLRFPEGVLYEDIQVAIPAHFLAGKVDVLAAPVYVWRRHASSITRNRVNIRSMEDRFAAVESVRRFLAEHGSRRHLREWDRVALDSDLRIFMHLLDRADEPFQERFLDLAGGYLARVHRASTDRLTAVRRLQWHLAGNRMLPELLETLGFERTTQDDHARAVRHGLRHYGRLPFLDDPRYAVPREVYRMREDLVLAQEVRSVTWSAGNLQLSGRARVLHLRAARRRDQQMVAWLVRKGTLRRLPLGIVLGSRGRYRFTVDPRRLRPRRASGPATWTVELWVHNHGVFHRAELGPPSNVKARGLVSRQVEEGVWARPHWSDQKTLRITVGPSQARLSGHRLAGDDLELSLAVPVRLGGGARLRLTPRPGGVAHHHPLVPGERPGTFGVRVPAGPLRRSVTGRPSEWRAHVVGDAISEPIAVTMAGPKARARYTTKDREITLYRTAADELAIRVRNPRTMATLFPAEHRPIV</sequence>
<dbReference type="SUPFAM" id="SSF53448">
    <property type="entry name" value="Nucleotide-diphospho-sugar transferases"/>
    <property type="match status" value="1"/>
</dbReference>
<dbReference type="PANTHER" id="PTHR22916">
    <property type="entry name" value="GLYCOSYLTRANSFERASE"/>
    <property type="match status" value="1"/>
</dbReference>
<feature type="domain" description="Glycosyltransferase 2-like" evidence="1">
    <location>
        <begin position="5"/>
        <end position="134"/>
    </location>
</feature>
<dbReference type="InterPro" id="IPR001173">
    <property type="entry name" value="Glyco_trans_2-like"/>
</dbReference>
<dbReference type="GO" id="GO:0016757">
    <property type="term" value="F:glycosyltransferase activity"/>
    <property type="evidence" value="ECO:0007669"/>
    <property type="project" value="UniProtKB-KW"/>
</dbReference>
<name>A0ABV9EN08_9ACTN</name>
<dbReference type="RefSeq" id="WP_262848505.1">
    <property type="nucleotide sequence ID" value="NZ_JANZYP010000074.1"/>
</dbReference>
<reference evidence="3" key="1">
    <citation type="journal article" date="2019" name="Int. J. Syst. Evol. Microbiol.">
        <title>The Global Catalogue of Microorganisms (GCM) 10K type strain sequencing project: providing services to taxonomists for standard genome sequencing and annotation.</title>
        <authorList>
            <consortium name="The Broad Institute Genomics Platform"/>
            <consortium name="The Broad Institute Genome Sequencing Center for Infectious Disease"/>
            <person name="Wu L."/>
            <person name="Ma J."/>
        </authorList>
    </citation>
    <scope>NUCLEOTIDE SEQUENCE [LARGE SCALE GENOMIC DNA]</scope>
    <source>
        <strain evidence="3">CCUG 49560</strain>
    </source>
</reference>
<evidence type="ECO:0000313" key="2">
    <source>
        <dbReference type="EMBL" id="MFC4590513.1"/>
    </source>
</evidence>
<dbReference type="Pfam" id="PF00535">
    <property type="entry name" value="Glycos_transf_2"/>
    <property type="match status" value="1"/>
</dbReference>
<keyword evidence="3" id="KW-1185">Reference proteome</keyword>
<dbReference type="Gene3D" id="3.90.550.10">
    <property type="entry name" value="Spore Coat Polysaccharide Biosynthesis Protein SpsA, Chain A"/>
    <property type="match status" value="1"/>
</dbReference>
<gene>
    <name evidence="2" type="ORF">ACFO8L_30765</name>
</gene>
<keyword evidence="2" id="KW-0808">Transferase</keyword>
<accession>A0ABV9EN08</accession>
<organism evidence="2 3">
    <name type="scientific">Sphaerisporangium corydalis</name>
    <dbReference type="NCBI Taxonomy" id="1441875"/>
    <lineage>
        <taxon>Bacteria</taxon>
        <taxon>Bacillati</taxon>
        <taxon>Actinomycetota</taxon>
        <taxon>Actinomycetes</taxon>
        <taxon>Streptosporangiales</taxon>
        <taxon>Streptosporangiaceae</taxon>
        <taxon>Sphaerisporangium</taxon>
    </lineage>
</organism>
<dbReference type="InterPro" id="IPR029044">
    <property type="entry name" value="Nucleotide-diphossugar_trans"/>
</dbReference>